<dbReference type="Gene3D" id="3.40.50.300">
    <property type="entry name" value="P-loop containing nucleotide triphosphate hydrolases"/>
    <property type="match status" value="1"/>
</dbReference>
<keyword evidence="3" id="KW-0547">Nucleotide-binding</keyword>
<dbReference type="GO" id="GO:0016887">
    <property type="term" value="F:ATP hydrolysis activity"/>
    <property type="evidence" value="ECO:0007669"/>
    <property type="project" value="InterPro"/>
</dbReference>
<evidence type="ECO:0000259" key="5">
    <source>
        <dbReference type="PROSITE" id="PS50893"/>
    </source>
</evidence>
<evidence type="ECO:0000256" key="3">
    <source>
        <dbReference type="ARBA" id="ARBA00022741"/>
    </source>
</evidence>
<dbReference type="InterPro" id="IPR050319">
    <property type="entry name" value="ABC_transp_ATP-bind"/>
</dbReference>
<organism evidence="6 7">
    <name type="scientific">Vallitalea pronyensis</name>
    <dbReference type="NCBI Taxonomy" id="1348613"/>
    <lineage>
        <taxon>Bacteria</taxon>
        <taxon>Bacillati</taxon>
        <taxon>Bacillota</taxon>
        <taxon>Clostridia</taxon>
        <taxon>Lachnospirales</taxon>
        <taxon>Vallitaleaceae</taxon>
        <taxon>Vallitalea</taxon>
    </lineage>
</organism>
<dbReference type="AlphaFoldDB" id="A0A8J8MQ30"/>
<dbReference type="CDD" id="cd03257">
    <property type="entry name" value="ABC_NikE_OppD_transporters"/>
    <property type="match status" value="1"/>
</dbReference>
<evidence type="ECO:0000256" key="4">
    <source>
        <dbReference type="ARBA" id="ARBA00022840"/>
    </source>
</evidence>
<evidence type="ECO:0000256" key="1">
    <source>
        <dbReference type="ARBA" id="ARBA00005417"/>
    </source>
</evidence>
<gene>
    <name evidence="6" type="ORF">HZI73_24765</name>
</gene>
<keyword evidence="4 6" id="KW-0067">ATP-binding</keyword>
<dbReference type="SUPFAM" id="SSF52540">
    <property type="entry name" value="P-loop containing nucleoside triphosphate hydrolases"/>
    <property type="match status" value="1"/>
</dbReference>
<keyword evidence="2" id="KW-0813">Transport</keyword>
<evidence type="ECO:0000256" key="2">
    <source>
        <dbReference type="ARBA" id="ARBA00022448"/>
    </source>
</evidence>
<name>A0A8J8MQ30_9FIRM</name>
<dbReference type="PANTHER" id="PTHR43776">
    <property type="entry name" value="TRANSPORT ATP-BINDING PROTEIN"/>
    <property type="match status" value="1"/>
</dbReference>
<proteinExistence type="inferred from homology"/>
<sequence length="271" mass="30565">MNSPEPLLKVQGISKTFKRNKHTVAALKPTTLQLFEGEILGVIGESGSGKSTLLKLLTGLEQPTDGHVQLLGRDITHLRSKGAEYIYQNIQMVFQNPIASFNPRRKLRTSILENMRRLRPSMSLKACNQEIDKLLERVKILPGLADRYPHHLSGGQCQRIAIARALSIQPKILLCDEITSALDVLVQAEVIQLLQELNRELGVTIIFVSHDLSLTCNFCERVMVMYQGQCIEHGMAQALVKDPKEAYTRTLMAMSKDLVTILTRENRPWRK</sequence>
<dbReference type="Pfam" id="PF00005">
    <property type="entry name" value="ABC_tran"/>
    <property type="match status" value="1"/>
</dbReference>
<feature type="domain" description="ABC transporter" evidence="5">
    <location>
        <begin position="8"/>
        <end position="252"/>
    </location>
</feature>
<dbReference type="SMART" id="SM00382">
    <property type="entry name" value="AAA"/>
    <property type="match status" value="1"/>
</dbReference>
<protein>
    <submittedName>
        <fullName evidence="6">ABC transporter ATP-binding protein</fullName>
    </submittedName>
</protein>
<reference evidence="6" key="1">
    <citation type="submission" date="2020-07" db="EMBL/GenBank/DDBJ databases">
        <title>Vallitalea pronyensis genome.</title>
        <authorList>
            <person name="Postec A."/>
        </authorList>
    </citation>
    <scope>NUCLEOTIDE SEQUENCE</scope>
    <source>
        <strain evidence="6">FatNI3</strain>
    </source>
</reference>
<dbReference type="GO" id="GO:0005524">
    <property type="term" value="F:ATP binding"/>
    <property type="evidence" value="ECO:0007669"/>
    <property type="project" value="UniProtKB-KW"/>
</dbReference>
<dbReference type="KEGG" id="vpy:HZI73_24765"/>
<dbReference type="InterPro" id="IPR003593">
    <property type="entry name" value="AAA+_ATPase"/>
</dbReference>
<dbReference type="PANTHER" id="PTHR43776:SF7">
    <property type="entry name" value="D,D-DIPEPTIDE TRANSPORT ATP-BINDING PROTEIN DDPF-RELATED"/>
    <property type="match status" value="1"/>
</dbReference>
<dbReference type="PROSITE" id="PS50893">
    <property type="entry name" value="ABC_TRANSPORTER_2"/>
    <property type="match status" value="1"/>
</dbReference>
<dbReference type="InterPro" id="IPR017871">
    <property type="entry name" value="ABC_transporter-like_CS"/>
</dbReference>
<comment type="similarity">
    <text evidence="1">Belongs to the ABC transporter superfamily.</text>
</comment>
<keyword evidence="7" id="KW-1185">Reference proteome</keyword>
<dbReference type="PROSITE" id="PS00211">
    <property type="entry name" value="ABC_TRANSPORTER_1"/>
    <property type="match status" value="1"/>
</dbReference>
<dbReference type="GO" id="GO:0055085">
    <property type="term" value="P:transmembrane transport"/>
    <property type="evidence" value="ECO:0007669"/>
    <property type="project" value="UniProtKB-ARBA"/>
</dbReference>
<dbReference type="RefSeq" id="WP_212696014.1">
    <property type="nucleotide sequence ID" value="NZ_CP058649.1"/>
</dbReference>
<evidence type="ECO:0000313" key="7">
    <source>
        <dbReference type="Proteomes" id="UP000683246"/>
    </source>
</evidence>
<dbReference type="InterPro" id="IPR027417">
    <property type="entry name" value="P-loop_NTPase"/>
</dbReference>
<dbReference type="EMBL" id="CP058649">
    <property type="protein sequence ID" value="QUI25313.1"/>
    <property type="molecule type" value="Genomic_DNA"/>
</dbReference>
<evidence type="ECO:0000313" key="6">
    <source>
        <dbReference type="EMBL" id="QUI25313.1"/>
    </source>
</evidence>
<dbReference type="InterPro" id="IPR003439">
    <property type="entry name" value="ABC_transporter-like_ATP-bd"/>
</dbReference>
<dbReference type="Proteomes" id="UP000683246">
    <property type="component" value="Chromosome"/>
</dbReference>
<accession>A0A8J8MQ30</accession>